<evidence type="ECO:0000256" key="7">
    <source>
        <dbReference type="ARBA" id="ARBA00022777"/>
    </source>
</evidence>
<dbReference type="PROSITE" id="PS50885">
    <property type="entry name" value="HAMP"/>
    <property type="match status" value="1"/>
</dbReference>
<dbReference type="AlphaFoldDB" id="A0A8J3LVR2"/>
<keyword evidence="7" id="KW-0418">Kinase</keyword>
<evidence type="ECO:0000313" key="13">
    <source>
        <dbReference type="EMBL" id="GIG77675.1"/>
    </source>
</evidence>
<keyword evidence="6" id="KW-0812">Transmembrane</keyword>
<gene>
    <name evidence="13" type="ORF">Pka01_08020</name>
</gene>
<dbReference type="InterPro" id="IPR004358">
    <property type="entry name" value="Sig_transdc_His_kin-like_C"/>
</dbReference>
<evidence type="ECO:0000256" key="5">
    <source>
        <dbReference type="ARBA" id="ARBA00022679"/>
    </source>
</evidence>
<feature type="domain" description="HAMP" evidence="12">
    <location>
        <begin position="152"/>
        <end position="205"/>
    </location>
</feature>
<comment type="caution">
    <text evidence="13">The sequence shown here is derived from an EMBL/GenBank/DDBJ whole genome shotgun (WGS) entry which is preliminary data.</text>
</comment>
<dbReference type="SMART" id="SM00387">
    <property type="entry name" value="HATPase_c"/>
    <property type="match status" value="1"/>
</dbReference>
<dbReference type="PRINTS" id="PR00344">
    <property type="entry name" value="BCTRLSENSOR"/>
</dbReference>
<dbReference type="Gene3D" id="1.10.287.130">
    <property type="match status" value="1"/>
</dbReference>
<keyword evidence="14" id="KW-1185">Reference proteome</keyword>
<dbReference type="PROSITE" id="PS50109">
    <property type="entry name" value="HIS_KIN"/>
    <property type="match status" value="1"/>
</dbReference>
<organism evidence="13 14">
    <name type="scientific">Planotetraspora kaengkrachanensis</name>
    <dbReference type="NCBI Taxonomy" id="575193"/>
    <lineage>
        <taxon>Bacteria</taxon>
        <taxon>Bacillati</taxon>
        <taxon>Actinomycetota</taxon>
        <taxon>Actinomycetes</taxon>
        <taxon>Streptosporangiales</taxon>
        <taxon>Streptosporangiaceae</taxon>
        <taxon>Planotetraspora</taxon>
    </lineage>
</organism>
<dbReference type="SMART" id="SM00388">
    <property type="entry name" value="HisKA"/>
    <property type="match status" value="1"/>
</dbReference>
<evidence type="ECO:0000259" key="12">
    <source>
        <dbReference type="PROSITE" id="PS50885"/>
    </source>
</evidence>
<keyword evidence="10" id="KW-0472">Membrane</keyword>
<evidence type="ECO:0000256" key="1">
    <source>
        <dbReference type="ARBA" id="ARBA00000085"/>
    </source>
</evidence>
<name>A0A8J3LVR2_9ACTN</name>
<dbReference type="CDD" id="cd00075">
    <property type="entry name" value="HATPase"/>
    <property type="match status" value="1"/>
</dbReference>
<accession>A0A8J3LVR2</accession>
<dbReference type="InterPro" id="IPR003594">
    <property type="entry name" value="HATPase_dom"/>
</dbReference>
<dbReference type="InterPro" id="IPR003661">
    <property type="entry name" value="HisK_dim/P_dom"/>
</dbReference>
<dbReference type="PANTHER" id="PTHR45436:SF5">
    <property type="entry name" value="SENSOR HISTIDINE KINASE TRCS"/>
    <property type="match status" value="1"/>
</dbReference>
<evidence type="ECO:0000256" key="9">
    <source>
        <dbReference type="ARBA" id="ARBA00023012"/>
    </source>
</evidence>
<keyword evidence="9" id="KW-0902">Two-component regulatory system</keyword>
<comment type="catalytic activity">
    <reaction evidence="1">
        <text>ATP + protein L-histidine = ADP + protein N-phospho-L-histidine.</text>
        <dbReference type="EC" id="2.7.13.3"/>
    </reaction>
</comment>
<dbReference type="GO" id="GO:0005886">
    <property type="term" value="C:plasma membrane"/>
    <property type="evidence" value="ECO:0007669"/>
    <property type="project" value="UniProtKB-SubCell"/>
</dbReference>
<sequence length="425" mass="46260">MLILTSAHADRTAERNRLNQNAGMRAGTLQATHQLPPVVDDPSVSALQVIDPRGRIAAASPSMIGRPRMAWFYPPPGQRLGSGQTMCDVPGFGNACMLVSVQRAPRKDGYWMIYTAAPAYPWLVSGRLLASLLVGSGLVVAVTTLGARRIVGRSLEPVEATRAQLRKITLTDLGHRVPVPEPRDEIRDLACTVNTTLNLLETALHRERRLTANASHELRSPITAMRTQIEEALLHPAETDWPAMARCVLNSVDRLQTIVTDLLQLTRIDEGEAGAMTPVDLSDMVNRELAGHPRTVHIVSDLHPALVRGDPFKLARLFTNLLDNAERHAASAVTVRVGRDDGQAVLEVHDDGPELPADQRDVVFHRFGRTDTAGAKDRTDSGLGLPLAREIAGLHGGTLTVEDSDRGARFVARLPLHDPPHRHAG</sequence>
<dbReference type="GO" id="GO:0000155">
    <property type="term" value="F:phosphorelay sensor kinase activity"/>
    <property type="evidence" value="ECO:0007669"/>
    <property type="project" value="InterPro"/>
</dbReference>
<dbReference type="CDD" id="cd00082">
    <property type="entry name" value="HisKA"/>
    <property type="match status" value="1"/>
</dbReference>
<keyword evidence="5" id="KW-0808">Transferase</keyword>
<dbReference type="SUPFAM" id="SSF47384">
    <property type="entry name" value="Homodimeric domain of signal transducing histidine kinase"/>
    <property type="match status" value="1"/>
</dbReference>
<evidence type="ECO:0000256" key="10">
    <source>
        <dbReference type="ARBA" id="ARBA00023136"/>
    </source>
</evidence>
<evidence type="ECO:0000256" key="6">
    <source>
        <dbReference type="ARBA" id="ARBA00022692"/>
    </source>
</evidence>
<keyword evidence="4" id="KW-0597">Phosphoprotein</keyword>
<dbReference type="Pfam" id="PF02518">
    <property type="entry name" value="HATPase_c"/>
    <property type="match status" value="1"/>
</dbReference>
<dbReference type="InterPro" id="IPR036890">
    <property type="entry name" value="HATPase_C_sf"/>
</dbReference>
<dbReference type="Proteomes" id="UP000630097">
    <property type="component" value="Unassembled WGS sequence"/>
</dbReference>
<dbReference type="InterPro" id="IPR005467">
    <property type="entry name" value="His_kinase_dom"/>
</dbReference>
<dbReference type="Pfam" id="PF00512">
    <property type="entry name" value="HisKA"/>
    <property type="match status" value="1"/>
</dbReference>
<comment type="subcellular location">
    <subcellularLocation>
        <location evidence="2">Cell membrane</location>
    </subcellularLocation>
</comment>
<evidence type="ECO:0000256" key="2">
    <source>
        <dbReference type="ARBA" id="ARBA00004236"/>
    </source>
</evidence>
<reference evidence="13 14" key="1">
    <citation type="submission" date="2021-01" db="EMBL/GenBank/DDBJ databases">
        <title>Whole genome shotgun sequence of Planotetraspora kaengkrachanensis NBRC 104272.</title>
        <authorList>
            <person name="Komaki H."/>
            <person name="Tamura T."/>
        </authorList>
    </citation>
    <scope>NUCLEOTIDE SEQUENCE [LARGE SCALE GENOMIC DNA]</scope>
    <source>
        <strain evidence="13 14">NBRC 104272</strain>
    </source>
</reference>
<protein>
    <recommendedName>
        <fullName evidence="3">histidine kinase</fullName>
        <ecNumber evidence="3">2.7.13.3</ecNumber>
    </recommendedName>
</protein>
<dbReference type="Gene3D" id="3.30.565.10">
    <property type="entry name" value="Histidine kinase-like ATPase, C-terminal domain"/>
    <property type="match status" value="1"/>
</dbReference>
<dbReference type="SUPFAM" id="SSF55874">
    <property type="entry name" value="ATPase domain of HSP90 chaperone/DNA topoisomerase II/histidine kinase"/>
    <property type="match status" value="1"/>
</dbReference>
<evidence type="ECO:0000256" key="8">
    <source>
        <dbReference type="ARBA" id="ARBA00022989"/>
    </source>
</evidence>
<dbReference type="EC" id="2.7.13.3" evidence="3"/>
<dbReference type="InterPro" id="IPR050428">
    <property type="entry name" value="TCS_sensor_his_kinase"/>
</dbReference>
<evidence type="ECO:0000313" key="14">
    <source>
        <dbReference type="Proteomes" id="UP000630097"/>
    </source>
</evidence>
<feature type="domain" description="Histidine kinase" evidence="11">
    <location>
        <begin position="213"/>
        <end position="418"/>
    </location>
</feature>
<dbReference type="PANTHER" id="PTHR45436">
    <property type="entry name" value="SENSOR HISTIDINE KINASE YKOH"/>
    <property type="match status" value="1"/>
</dbReference>
<evidence type="ECO:0000256" key="4">
    <source>
        <dbReference type="ARBA" id="ARBA00022553"/>
    </source>
</evidence>
<dbReference type="InterPro" id="IPR003660">
    <property type="entry name" value="HAMP_dom"/>
</dbReference>
<proteinExistence type="predicted"/>
<keyword evidence="8" id="KW-1133">Transmembrane helix</keyword>
<dbReference type="Pfam" id="PF00672">
    <property type="entry name" value="HAMP"/>
    <property type="match status" value="1"/>
</dbReference>
<dbReference type="EMBL" id="BONV01000002">
    <property type="protein sequence ID" value="GIG77675.1"/>
    <property type="molecule type" value="Genomic_DNA"/>
</dbReference>
<evidence type="ECO:0000259" key="11">
    <source>
        <dbReference type="PROSITE" id="PS50109"/>
    </source>
</evidence>
<dbReference type="InterPro" id="IPR036097">
    <property type="entry name" value="HisK_dim/P_sf"/>
</dbReference>
<evidence type="ECO:0000256" key="3">
    <source>
        <dbReference type="ARBA" id="ARBA00012438"/>
    </source>
</evidence>